<sequence>MLYDSEKTLTFQQQLENSAGMKLQLKINDNRSTMLSVKWEPDCAKVSLHRMFLQAPQNVMQELACYLNGKHAKIAPSIKAYIEDNLQKLDYSHELDLSKLQTKGRVHDLKEIYADLNHEYFNKALGLHITWFGKSQKRGKNRITFGLFHDPLKLIKINRILDNKHFPDYFVSYVVYHEMLHYVCPTYVDEKGQKHIHSKAFKEKEKEFKYYRMAQQWIRDNQNYLFNSTCNF</sequence>
<reference evidence="3" key="1">
    <citation type="submission" date="2015-09" db="EMBL/GenBank/DDBJ databases">
        <authorList>
            <person name="Bertelli C."/>
        </authorList>
    </citation>
    <scope>NUCLEOTIDE SEQUENCE [LARGE SCALE GENOMIC DNA]</scope>
    <source>
        <strain evidence="3">KNic</strain>
    </source>
</reference>
<accession>A0A0U5JBF9</accession>
<evidence type="ECO:0000313" key="2">
    <source>
        <dbReference type="EMBL" id="CUI16154.1"/>
    </source>
</evidence>
<protein>
    <recommendedName>
        <fullName evidence="1">SprT-like domain-containing protein</fullName>
    </recommendedName>
</protein>
<dbReference type="Proteomes" id="UP000069902">
    <property type="component" value="Chromosome cPNK"/>
</dbReference>
<dbReference type="KEGG" id="pnl:PNK_0526"/>
<evidence type="ECO:0000259" key="1">
    <source>
        <dbReference type="Pfam" id="PF10263"/>
    </source>
</evidence>
<dbReference type="PATRIC" id="fig|389348.3.peg.580"/>
<dbReference type="Pfam" id="PF10263">
    <property type="entry name" value="SprT-like"/>
    <property type="match status" value="1"/>
</dbReference>
<proteinExistence type="predicted"/>
<feature type="domain" description="SprT-like" evidence="1">
    <location>
        <begin position="110"/>
        <end position="208"/>
    </location>
</feature>
<keyword evidence="3" id="KW-1185">Reference proteome</keyword>
<dbReference type="AlphaFoldDB" id="A0A0U5JBF9"/>
<evidence type="ECO:0000313" key="3">
    <source>
        <dbReference type="Proteomes" id="UP000069902"/>
    </source>
</evidence>
<dbReference type="InParanoid" id="A0A0U5JBF9"/>
<dbReference type="EMBL" id="LN879502">
    <property type="protein sequence ID" value="CUI16154.1"/>
    <property type="molecule type" value="Genomic_DNA"/>
</dbReference>
<name>A0A0U5JBF9_9BACT</name>
<organism evidence="2 3">
    <name type="scientific">Candidatus Protochlamydia naegleriophila</name>
    <dbReference type="NCBI Taxonomy" id="389348"/>
    <lineage>
        <taxon>Bacteria</taxon>
        <taxon>Pseudomonadati</taxon>
        <taxon>Chlamydiota</taxon>
        <taxon>Chlamydiia</taxon>
        <taxon>Parachlamydiales</taxon>
        <taxon>Parachlamydiaceae</taxon>
        <taxon>Candidatus Protochlamydia</taxon>
    </lineage>
</organism>
<gene>
    <name evidence="2" type="ORF">PNK_0526</name>
</gene>
<dbReference type="InterPro" id="IPR006640">
    <property type="entry name" value="SprT-like_domain"/>
</dbReference>
<dbReference type="STRING" id="389348.PNK_0526"/>
<dbReference type="RefSeq" id="WP_059060124.1">
    <property type="nucleotide sequence ID" value="NZ_LN879502.1"/>
</dbReference>